<name>A0AAV4I350_9GAST</name>
<dbReference type="Pfam" id="PF21975">
    <property type="entry name" value="ASNSD1-SEP"/>
    <property type="match status" value="1"/>
</dbReference>
<dbReference type="AlphaFoldDB" id="A0AAV4I350"/>
<dbReference type="Proteomes" id="UP000762676">
    <property type="component" value="Unassembled WGS sequence"/>
</dbReference>
<accession>A0AAV4I350</accession>
<organism evidence="2 3">
    <name type="scientific">Elysia marginata</name>
    <dbReference type="NCBI Taxonomy" id="1093978"/>
    <lineage>
        <taxon>Eukaryota</taxon>
        <taxon>Metazoa</taxon>
        <taxon>Spiralia</taxon>
        <taxon>Lophotrochozoa</taxon>
        <taxon>Mollusca</taxon>
        <taxon>Gastropoda</taxon>
        <taxon>Heterobranchia</taxon>
        <taxon>Euthyneura</taxon>
        <taxon>Panpulmonata</taxon>
        <taxon>Sacoglossa</taxon>
        <taxon>Placobranchoidea</taxon>
        <taxon>Plakobranchidae</taxon>
        <taxon>Elysia</taxon>
    </lineage>
</organism>
<comment type="caution">
    <text evidence="2">The sequence shown here is derived from an EMBL/GenBank/DDBJ whole genome shotgun (WGS) entry which is preliminary data.</text>
</comment>
<sequence>MDALTDSGSGNQAFEAKSAEVSVQKVIQSELSQLRDKAKVYHKQPNSNIFFLSSVEKEMDRSKKALDDLTKEYQVMHGGNAK</sequence>
<feature type="compositionally biased region" description="Polar residues" evidence="1">
    <location>
        <begin position="1"/>
        <end position="12"/>
    </location>
</feature>
<evidence type="ECO:0000313" key="2">
    <source>
        <dbReference type="EMBL" id="GFS03907.1"/>
    </source>
</evidence>
<keyword evidence="3" id="KW-1185">Reference proteome</keyword>
<dbReference type="EMBL" id="BMAT01005992">
    <property type="protein sequence ID" value="GFS03907.1"/>
    <property type="molecule type" value="Genomic_DNA"/>
</dbReference>
<protein>
    <submittedName>
        <fullName evidence="2">Asparagine synthetase domain-containing 1</fullName>
    </submittedName>
</protein>
<reference evidence="2 3" key="1">
    <citation type="journal article" date="2021" name="Elife">
        <title>Chloroplast acquisition without the gene transfer in kleptoplastic sea slugs, Plakobranchus ocellatus.</title>
        <authorList>
            <person name="Maeda T."/>
            <person name="Takahashi S."/>
            <person name="Yoshida T."/>
            <person name="Shimamura S."/>
            <person name="Takaki Y."/>
            <person name="Nagai Y."/>
            <person name="Toyoda A."/>
            <person name="Suzuki Y."/>
            <person name="Arimoto A."/>
            <person name="Ishii H."/>
            <person name="Satoh N."/>
            <person name="Nishiyama T."/>
            <person name="Hasebe M."/>
            <person name="Maruyama T."/>
            <person name="Minagawa J."/>
            <person name="Obokata J."/>
            <person name="Shigenobu S."/>
        </authorList>
    </citation>
    <scope>NUCLEOTIDE SEQUENCE [LARGE SCALE GENOMIC DNA]</scope>
</reference>
<gene>
    <name evidence="2" type="ORF">ElyMa_002899400</name>
</gene>
<dbReference type="InterPro" id="IPR054148">
    <property type="entry name" value="ASNSD1-SEP"/>
</dbReference>
<evidence type="ECO:0000256" key="1">
    <source>
        <dbReference type="SAM" id="MobiDB-lite"/>
    </source>
</evidence>
<proteinExistence type="predicted"/>
<evidence type="ECO:0000313" key="3">
    <source>
        <dbReference type="Proteomes" id="UP000762676"/>
    </source>
</evidence>
<feature type="region of interest" description="Disordered" evidence="1">
    <location>
        <begin position="1"/>
        <end position="20"/>
    </location>
</feature>